<proteinExistence type="inferred from homology"/>
<dbReference type="GO" id="GO:0009294">
    <property type="term" value="P:DNA-mediated transformation"/>
    <property type="evidence" value="ECO:0007669"/>
    <property type="project" value="InterPro"/>
</dbReference>
<evidence type="ECO:0000313" key="4">
    <source>
        <dbReference type="Proteomes" id="UP000043699"/>
    </source>
</evidence>
<dbReference type="NCBIfam" id="TIGR00732">
    <property type="entry name" value="dprA"/>
    <property type="match status" value="1"/>
</dbReference>
<feature type="domain" description="Smf/DprA SLOG" evidence="2">
    <location>
        <begin position="82"/>
        <end position="290"/>
    </location>
</feature>
<dbReference type="OrthoDB" id="9785707at2"/>
<evidence type="ECO:0000313" key="3">
    <source>
        <dbReference type="EMBL" id="CEG22466.1"/>
    </source>
</evidence>
<dbReference type="SUPFAM" id="SSF102405">
    <property type="entry name" value="MCP/YpsA-like"/>
    <property type="match status" value="1"/>
</dbReference>
<dbReference type="Gene3D" id="3.40.50.450">
    <property type="match status" value="1"/>
</dbReference>
<evidence type="ECO:0000256" key="1">
    <source>
        <dbReference type="ARBA" id="ARBA00006525"/>
    </source>
</evidence>
<dbReference type="EMBL" id="CCXS01000001">
    <property type="protein sequence ID" value="CEG22466.1"/>
    <property type="molecule type" value="Genomic_DNA"/>
</dbReference>
<comment type="similarity">
    <text evidence="1">Belongs to the DprA/Smf family.</text>
</comment>
<evidence type="ECO:0000259" key="2">
    <source>
        <dbReference type="Pfam" id="PF02481"/>
    </source>
</evidence>
<accession>A0A098EME1</accession>
<organism evidence="3 4">
    <name type="scientific">Planococcus massiliensis</name>
    <dbReference type="NCBI Taxonomy" id="1499687"/>
    <lineage>
        <taxon>Bacteria</taxon>
        <taxon>Bacillati</taxon>
        <taxon>Bacillota</taxon>
        <taxon>Bacilli</taxon>
        <taxon>Bacillales</taxon>
        <taxon>Caryophanaceae</taxon>
        <taxon>Planococcus</taxon>
    </lineage>
</organism>
<dbReference type="PANTHER" id="PTHR43022:SF1">
    <property type="entry name" value="PROTEIN SMF"/>
    <property type="match status" value="1"/>
</dbReference>
<reference evidence="3 4" key="1">
    <citation type="submission" date="2014-09" db="EMBL/GenBank/DDBJ databases">
        <authorList>
            <person name="Urmite Genomes Urmite Genomes"/>
        </authorList>
    </citation>
    <scope>NUCLEOTIDE SEQUENCE [LARGE SCALE GENOMIC DNA]</scope>
    <source>
        <strain evidence="3 4">ES2</strain>
    </source>
</reference>
<dbReference type="InterPro" id="IPR057666">
    <property type="entry name" value="DrpA_SLOG"/>
</dbReference>
<gene>
    <name evidence="3" type="ORF">BN1080_01395</name>
</gene>
<dbReference type="RefSeq" id="WP_052651238.1">
    <property type="nucleotide sequence ID" value="NZ_CCXS01000001.1"/>
</dbReference>
<dbReference type="PANTHER" id="PTHR43022">
    <property type="entry name" value="PROTEIN SMF"/>
    <property type="match status" value="1"/>
</dbReference>
<dbReference type="STRING" id="1499687.BN1080_01395"/>
<protein>
    <recommendedName>
        <fullName evidence="2">Smf/DprA SLOG domain-containing protein</fullName>
    </recommendedName>
</protein>
<dbReference type="InterPro" id="IPR003488">
    <property type="entry name" value="DprA"/>
</dbReference>
<dbReference type="Pfam" id="PF02481">
    <property type="entry name" value="DNA_processg_A"/>
    <property type="match status" value="1"/>
</dbReference>
<dbReference type="Proteomes" id="UP000043699">
    <property type="component" value="Unassembled WGS sequence"/>
</dbReference>
<sequence length="297" mass="33057">MTEEFLQRFYALHYVYPKPLNRLQRLMADDPELGRLTYRPPNEWSALLGISIAQAASLKKAYADSLHIPFDELYQKHKITPISYFHSHYPESLLDLIDPPAILYAKGDTRLLLAPFKIAIIGSRKATGYSRAAIQTLLPPLIAKKTVIVSGLAVGADAMAHQEAIDSGGRTIAVTGSGFLHPYPKENRPLNNIIEETHLVITEYPPYMQPLRWNFPMRNRIISGLSKGIIVTEAKEKSGTMSTIEHALEHGRDVFAVPGNIYSPLSAGPHKLIAEGAVPLWNGGRVLEEYPQLTEDL</sequence>
<dbReference type="AlphaFoldDB" id="A0A098EME1"/>
<keyword evidence="4" id="KW-1185">Reference proteome</keyword>
<name>A0A098EME1_9BACL</name>